<keyword evidence="5" id="KW-0449">Lipoprotein</keyword>
<dbReference type="SUPFAM" id="SSF53850">
    <property type="entry name" value="Periplasmic binding protein-like II"/>
    <property type="match status" value="1"/>
</dbReference>
<organism evidence="6 7">
    <name type="scientific">Gordonibacter faecis</name>
    <dbReference type="NCBI Taxonomy" id="3047475"/>
    <lineage>
        <taxon>Bacteria</taxon>
        <taxon>Bacillati</taxon>
        <taxon>Actinomycetota</taxon>
        <taxon>Coriobacteriia</taxon>
        <taxon>Eggerthellales</taxon>
        <taxon>Eggerthellaceae</taxon>
        <taxon>Gordonibacter</taxon>
    </lineage>
</organism>
<keyword evidence="1" id="KW-1003">Cell membrane</keyword>
<keyword evidence="4" id="KW-0564">Palmitate</keyword>
<keyword evidence="3" id="KW-0472">Membrane</keyword>
<keyword evidence="2" id="KW-0732">Signal</keyword>
<dbReference type="PANTHER" id="PTHR43649">
    <property type="entry name" value="ARABINOSE-BINDING PROTEIN-RELATED"/>
    <property type="match status" value="1"/>
</dbReference>
<accession>A0ABT7DPH7</accession>
<evidence type="ECO:0000256" key="4">
    <source>
        <dbReference type="ARBA" id="ARBA00023139"/>
    </source>
</evidence>
<dbReference type="RefSeq" id="WP_283832787.1">
    <property type="nucleotide sequence ID" value="NZ_JASJEU010000022.1"/>
</dbReference>
<evidence type="ECO:0000313" key="7">
    <source>
        <dbReference type="Proteomes" id="UP001232750"/>
    </source>
</evidence>
<dbReference type="PROSITE" id="PS51318">
    <property type="entry name" value="TAT"/>
    <property type="match status" value="1"/>
</dbReference>
<protein>
    <submittedName>
        <fullName evidence="6">Extracellular solute-binding protein</fullName>
    </submittedName>
</protein>
<evidence type="ECO:0000256" key="3">
    <source>
        <dbReference type="ARBA" id="ARBA00023136"/>
    </source>
</evidence>
<proteinExistence type="predicted"/>
<dbReference type="Gene3D" id="3.40.190.10">
    <property type="entry name" value="Periplasmic binding protein-like II"/>
    <property type="match status" value="1"/>
</dbReference>
<dbReference type="EMBL" id="JASJEU010000022">
    <property type="protein sequence ID" value="MDJ1651443.1"/>
    <property type="molecule type" value="Genomic_DNA"/>
</dbReference>
<dbReference type="InterPro" id="IPR006059">
    <property type="entry name" value="SBP"/>
</dbReference>
<keyword evidence="7" id="KW-1185">Reference proteome</keyword>
<gene>
    <name evidence="6" type="ORF">QNJ86_11580</name>
</gene>
<sequence length="463" mass="50085">MSEQTMSRREFVLASAGVGVAVLTSGALTGCVGGGGAGGAGDGTAGKKQVTINVKCPPVTMAYDADHPDAEVFDLFQEAGERFAATYENYDVSFNYTKFQYVDEKTQVIDKFGTPEAADVLFAGSFNLPTYIREGRVAALDDVIDAELRADIDDAIWQQCSVDGVTYTMPLYQLQNTLMVNGELMRAAGLDRFIPAEGEIAQWSIDEFNEILNALKASMAQGGTFPLAFYAANNQGDTHIMTLLRAFGAPFYNADGTFDVSSPEGVRALEWLVSLNERGIIPKGAENLEFIDTIQLFNSGQVALCPGNMVNVRIGDEAGLDVFLANFPDPTGAGIATTFLNGFTVFNNGDPDKVQATKDFVRFIYSDDDMLRYALSSIPVNKHVVEQHKDEIAYLDTYSRNSQNTVDFLNNTPNWEGVRAAFYPNMQDLLRGTKAPAEVAAAIDEGCNAARAEGLAAIEAARS</sequence>
<evidence type="ECO:0000256" key="1">
    <source>
        <dbReference type="ARBA" id="ARBA00022475"/>
    </source>
</evidence>
<dbReference type="InterPro" id="IPR050490">
    <property type="entry name" value="Bact_solute-bd_prot1"/>
</dbReference>
<dbReference type="Pfam" id="PF01547">
    <property type="entry name" value="SBP_bac_1"/>
    <property type="match status" value="1"/>
</dbReference>
<comment type="caution">
    <text evidence="6">The sequence shown here is derived from an EMBL/GenBank/DDBJ whole genome shotgun (WGS) entry which is preliminary data.</text>
</comment>
<evidence type="ECO:0000256" key="5">
    <source>
        <dbReference type="ARBA" id="ARBA00023288"/>
    </source>
</evidence>
<dbReference type="InterPro" id="IPR006311">
    <property type="entry name" value="TAT_signal"/>
</dbReference>
<reference evidence="6 7" key="1">
    <citation type="submission" date="2023-05" db="EMBL/GenBank/DDBJ databases">
        <title>Gordonibacter KGMB12511T sp. nov., isolated from faeces of healthy Korean.</title>
        <authorList>
            <person name="Kim H.S."/>
            <person name="Kim J.-S."/>
            <person name="Suh M.K."/>
            <person name="Eom M.K."/>
            <person name="Do H.E."/>
            <person name="Lee J.-S."/>
        </authorList>
    </citation>
    <scope>NUCLEOTIDE SEQUENCE [LARGE SCALE GENOMIC DNA]</scope>
    <source>
        <strain evidence="6 7">KGMB12511</strain>
    </source>
</reference>
<dbReference type="PANTHER" id="PTHR43649:SF33">
    <property type="entry name" value="POLYGALACTURONAN_RHAMNOGALACTURONAN-BINDING PROTEIN YTCQ"/>
    <property type="match status" value="1"/>
</dbReference>
<name>A0ABT7DPH7_9ACTN</name>
<evidence type="ECO:0000256" key="2">
    <source>
        <dbReference type="ARBA" id="ARBA00022729"/>
    </source>
</evidence>
<evidence type="ECO:0000313" key="6">
    <source>
        <dbReference type="EMBL" id="MDJ1651443.1"/>
    </source>
</evidence>
<dbReference type="Proteomes" id="UP001232750">
    <property type="component" value="Unassembled WGS sequence"/>
</dbReference>